<dbReference type="VEuPathDB" id="TriTrypDB:Tc_MARK_6449"/>
<accession>A0A2V2XD55</accession>
<organism evidence="2 3">
    <name type="scientific">Trypanosoma cruzi</name>
    <dbReference type="NCBI Taxonomy" id="5693"/>
    <lineage>
        <taxon>Eukaryota</taxon>
        <taxon>Discoba</taxon>
        <taxon>Euglenozoa</taxon>
        <taxon>Kinetoplastea</taxon>
        <taxon>Metakinetoplastina</taxon>
        <taxon>Trypanosomatida</taxon>
        <taxon>Trypanosomatidae</taxon>
        <taxon>Trypanosoma</taxon>
        <taxon>Schizotrypanum</taxon>
    </lineage>
</organism>
<feature type="region of interest" description="Disordered" evidence="1">
    <location>
        <begin position="70"/>
        <end position="90"/>
    </location>
</feature>
<dbReference type="VEuPathDB" id="TriTrypDB:TCSYLVIO_000907"/>
<feature type="compositionally biased region" description="Basic residues" evidence="1">
    <location>
        <begin position="75"/>
        <end position="86"/>
    </location>
</feature>
<dbReference type="EMBL" id="PRFC01000012">
    <property type="protein sequence ID" value="PWV18800.1"/>
    <property type="molecule type" value="Genomic_DNA"/>
</dbReference>
<dbReference type="Proteomes" id="UP000246078">
    <property type="component" value="Unassembled WGS sequence"/>
</dbReference>
<sequence>MEVMASRFLYAAAIFGTRLCDCYFFEAVRRRLSALNRGIVQETSPAKVPPAAVGLGERLRHMVENIVASETSIPQKRHRPPSSRTHRSMDGQPFIFQTPATLKLPGGNGRGRLFLSCRPRRAVRLALSAFPAVSPPTMDIWVDNTSPQGAANKGGSQSHAMTWEPQRIYEFLDSRGVQASVAYVRSAERQPRRRHITRSCFCTSGRGEGWNLRRAAAESCGWRTPKSATS</sequence>
<name>A0A2V2XD55_TRYCR</name>
<reference evidence="2 3" key="1">
    <citation type="journal article" date="2018" name="Microb. Genom.">
        <title>Expanding an expanded genome: long-read sequencing of Trypanosoma cruzi.</title>
        <authorList>
            <person name="Berna L."/>
            <person name="Rodriguez M."/>
            <person name="Chiribao M.L."/>
            <person name="Parodi-Talice A."/>
            <person name="Pita S."/>
            <person name="Rijo G."/>
            <person name="Alvarez-Valin F."/>
            <person name="Robello C."/>
        </authorList>
    </citation>
    <scope>NUCLEOTIDE SEQUENCE [LARGE SCALE GENOMIC DNA]</scope>
    <source>
        <strain evidence="2 3">TCC</strain>
    </source>
</reference>
<dbReference type="VEuPathDB" id="TriTrypDB:TcCL_Unassigned05352"/>
<dbReference type="VEuPathDB" id="TriTrypDB:C3747_12g379"/>
<evidence type="ECO:0000313" key="2">
    <source>
        <dbReference type="EMBL" id="PWV18800.1"/>
    </source>
</evidence>
<dbReference type="VEuPathDB" id="TriTrypDB:TcYC6_0101130"/>
<dbReference type="GO" id="GO:0016301">
    <property type="term" value="F:kinase activity"/>
    <property type="evidence" value="ECO:0007669"/>
    <property type="project" value="UniProtKB-KW"/>
</dbReference>
<dbReference type="VEuPathDB" id="TriTrypDB:TcBrA4_0043620"/>
<dbReference type="VEuPathDB" id="TriTrypDB:TCDM_12700"/>
<keyword evidence="2" id="KW-0418">Kinase</keyword>
<proteinExistence type="predicted"/>
<evidence type="ECO:0000313" key="3">
    <source>
        <dbReference type="Proteomes" id="UP000246078"/>
    </source>
</evidence>
<comment type="caution">
    <text evidence="2">The sequence shown here is derived from an EMBL/GenBank/DDBJ whole genome shotgun (WGS) entry which is preliminary data.</text>
</comment>
<protein>
    <submittedName>
        <fullName evidence="2">Putative target of rapamycin (TOR) kinase 1</fullName>
    </submittedName>
</protein>
<gene>
    <name evidence="2" type="ORF">C3747_12g379</name>
</gene>
<dbReference type="VEuPathDB" id="TriTrypDB:TcG_09048"/>
<keyword evidence="2" id="KW-0808">Transferase</keyword>
<dbReference type="AlphaFoldDB" id="A0A2V2XD55"/>
<evidence type="ECO:0000256" key="1">
    <source>
        <dbReference type="SAM" id="MobiDB-lite"/>
    </source>
</evidence>